<dbReference type="GO" id="GO:0005634">
    <property type="term" value="C:nucleus"/>
    <property type="evidence" value="ECO:0007669"/>
    <property type="project" value="UniProtKB-SubCell"/>
</dbReference>
<dbReference type="EMBL" id="OOIN01000037">
    <property type="protein sequence ID" value="SPO31240.1"/>
    <property type="molecule type" value="Genomic_DNA"/>
</dbReference>
<dbReference type="OrthoDB" id="7340501at2759"/>
<proteinExistence type="inferred from homology"/>
<evidence type="ECO:0000256" key="9">
    <source>
        <dbReference type="SAM" id="MobiDB-lite"/>
    </source>
</evidence>
<dbReference type="AlphaFoldDB" id="A0A5C3EMA3"/>
<gene>
    <name evidence="10" type="ORF">UTRI_05953_B</name>
</gene>
<keyword evidence="11" id="KW-1185">Reference proteome</keyword>
<evidence type="ECO:0000256" key="7">
    <source>
        <dbReference type="RuleBase" id="RU000487"/>
    </source>
</evidence>
<dbReference type="Proteomes" id="UP000324022">
    <property type="component" value="Unassembled WGS sequence"/>
</dbReference>
<evidence type="ECO:0000256" key="8">
    <source>
        <dbReference type="SAM" id="Coils"/>
    </source>
</evidence>
<feature type="region of interest" description="Disordered" evidence="9">
    <location>
        <begin position="539"/>
        <end position="574"/>
    </location>
</feature>
<dbReference type="SMART" id="SM00268">
    <property type="entry name" value="ACTIN"/>
    <property type="match status" value="1"/>
</dbReference>
<organism evidence="10 11">
    <name type="scientific">Ustilago trichophora</name>
    <dbReference type="NCBI Taxonomy" id="86804"/>
    <lineage>
        <taxon>Eukaryota</taxon>
        <taxon>Fungi</taxon>
        <taxon>Dikarya</taxon>
        <taxon>Basidiomycota</taxon>
        <taxon>Ustilaginomycotina</taxon>
        <taxon>Ustilaginomycetes</taxon>
        <taxon>Ustilaginales</taxon>
        <taxon>Ustilaginaceae</taxon>
        <taxon>Ustilago</taxon>
    </lineage>
</organism>
<comment type="subcellular location">
    <subcellularLocation>
        <location evidence="1">Nucleus</location>
    </subcellularLocation>
</comment>
<accession>A0A5C3EMA3</accession>
<feature type="compositionally biased region" description="Acidic residues" evidence="9">
    <location>
        <begin position="565"/>
        <end position="574"/>
    </location>
</feature>
<evidence type="ECO:0000256" key="1">
    <source>
        <dbReference type="ARBA" id="ARBA00004123"/>
    </source>
</evidence>
<evidence type="ECO:0000256" key="2">
    <source>
        <dbReference type="ARBA" id="ARBA00022763"/>
    </source>
</evidence>
<dbReference type="InterPro" id="IPR004000">
    <property type="entry name" value="Actin"/>
</dbReference>
<comment type="similarity">
    <text evidence="7">Belongs to the actin family.</text>
</comment>
<reference evidence="10 11" key="1">
    <citation type="submission" date="2018-03" db="EMBL/GenBank/DDBJ databases">
        <authorList>
            <person name="Guldener U."/>
        </authorList>
    </citation>
    <scope>NUCLEOTIDE SEQUENCE [LARGE SCALE GENOMIC DNA]</scope>
    <source>
        <strain evidence="10 11">NBRC100155</strain>
    </source>
</reference>
<evidence type="ECO:0000256" key="6">
    <source>
        <dbReference type="ARBA" id="ARBA00023242"/>
    </source>
</evidence>
<evidence type="ECO:0000313" key="11">
    <source>
        <dbReference type="Proteomes" id="UP000324022"/>
    </source>
</evidence>
<dbReference type="FunFam" id="3.30.420.40:FF:000058">
    <property type="entry name" value="Putative actin-related protein 5"/>
    <property type="match status" value="1"/>
</dbReference>
<dbReference type="Pfam" id="PF00022">
    <property type="entry name" value="Actin"/>
    <property type="match status" value="2"/>
</dbReference>
<dbReference type="InterPro" id="IPR043129">
    <property type="entry name" value="ATPase_NBD"/>
</dbReference>
<keyword evidence="2" id="KW-0227">DNA damage</keyword>
<dbReference type="Gene3D" id="3.30.420.40">
    <property type="match status" value="4"/>
</dbReference>
<dbReference type="Gene3D" id="3.90.640.10">
    <property type="entry name" value="Actin, Chain A, domain 4"/>
    <property type="match status" value="2"/>
</dbReference>
<name>A0A5C3EMA3_9BASI</name>
<dbReference type="FunFam" id="3.30.420.40:FF:000122">
    <property type="entry name" value="ARP5 actin-related protein 5 homolog"/>
    <property type="match status" value="1"/>
</dbReference>
<dbReference type="CDD" id="cd10211">
    <property type="entry name" value="ASKHA_NBD_Arp5"/>
    <property type="match status" value="1"/>
</dbReference>
<evidence type="ECO:0000256" key="5">
    <source>
        <dbReference type="ARBA" id="ARBA00023163"/>
    </source>
</evidence>
<feature type="region of interest" description="Disordered" evidence="9">
    <location>
        <begin position="632"/>
        <end position="668"/>
    </location>
</feature>
<evidence type="ECO:0000313" key="10">
    <source>
        <dbReference type="EMBL" id="SPO31240.1"/>
    </source>
</evidence>
<evidence type="ECO:0000256" key="4">
    <source>
        <dbReference type="ARBA" id="ARBA00023054"/>
    </source>
</evidence>
<feature type="region of interest" description="Disordered" evidence="9">
    <location>
        <begin position="1"/>
        <end position="24"/>
    </location>
</feature>
<dbReference type="GO" id="GO:0006974">
    <property type="term" value="P:DNA damage response"/>
    <property type="evidence" value="ECO:0007669"/>
    <property type="project" value="UniProtKB-KW"/>
</dbReference>
<keyword evidence="3" id="KW-0805">Transcription regulation</keyword>
<evidence type="ECO:0000256" key="3">
    <source>
        <dbReference type="ARBA" id="ARBA00023015"/>
    </source>
</evidence>
<keyword evidence="5" id="KW-0804">Transcription</keyword>
<dbReference type="PANTHER" id="PTHR11937">
    <property type="entry name" value="ACTIN"/>
    <property type="match status" value="1"/>
</dbReference>
<keyword evidence="4 8" id="KW-0175">Coiled coil</keyword>
<dbReference type="SUPFAM" id="SSF53067">
    <property type="entry name" value="Actin-like ATPase domain"/>
    <property type="match status" value="2"/>
</dbReference>
<keyword evidence="6" id="KW-0539">Nucleus</keyword>
<protein>
    <submittedName>
        <fullName evidence="10">Related to ARP5 - Actin-related protein</fullName>
    </submittedName>
</protein>
<feature type="compositionally biased region" description="Basic and acidic residues" evidence="9">
    <location>
        <begin position="649"/>
        <end position="666"/>
    </location>
</feature>
<sequence>MAPVAVHDSRMPQPSDGAASSSSRTYQPLDYVPIHTAADFPKPKAVPKLAYRSSTYWNSDCPIVIDNGSSELRAGFALSDASDRSSFSSQPFVAYDNLISKVRDRKKNFTMLLVGNDVYADGLSRSSIRSPFDNDVVTGWDAMEIVLDYTFANLGIDTDRVQHPICMTETLCNPAYSRGIMNELMFEAYQVPYVNYGIDCLFSAYQNQVGQDALIVSSGRSSTVVIPTVAGKGILNNSKRLAWGGAQASDLLLRLIQLKYPGFPSRVTPWQAQNMLEELCYVSSDYTTDIKGMAMMPASHKTYSPSSWTPMEKSDVIVQFPYADALPEQKSEEELRAQAERRKAAGDRLREQTRKMRLEKMMQKENDLKYYQQLKEYKGKERKAEYLKRLENDGFDNEQALDKMINKIEGALKRFRAKELGEEYVEDEKTEEPTFPLVDVPDADLDEEGIKEKRKQRLMKAGYDARLRAKAEKAEEKRLEEEALKRDEDERVNNPRVWSAKMRKEYDDAINRIKERKRMKEMLSDRKSLAAQQRMKNITALASDAPGSGSATPTGGRKRKKGGDEDTFGANDDDWAIYREIQNADDSEEEEDAYNNLSAIETRLLTLDPTFGPDDTYAARLARKNRLTLTFFNGPGGGEESSIAPTEGPLKDEEPSKPDTDPESIKRQHQLHLNVERIRVPEVLWQPSIAGLDQAGLDEICSHVVHSFDADVRARMLQNIFRTGRHTGYKGFEERLYSSIRAIQPSNVSVKVKAAKDRRFDAWKGAARWSIKEQELFRSTAMSKQDYEEKGKEWFKEHPMSANWK</sequence>
<feature type="coiled-coil region" evidence="8">
    <location>
        <begin position="464"/>
        <end position="491"/>
    </location>
</feature>